<name>A0A8J6ZUG3_DESMC</name>
<dbReference type="Proteomes" id="UP000622533">
    <property type="component" value="Unassembled WGS sequence"/>
</dbReference>
<dbReference type="AlphaFoldDB" id="A0A8J6ZUG3"/>
<dbReference type="CDD" id="cd22366">
    <property type="entry name" value="XisH-like"/>
    <property type="match status" value="1"/>
</dbReference>
<organism evidence="1 2">
    <name type="scientific">Desmonostoc muscorum LEGE 12446</name>
    <dbReference type="NCBI Taxonomy" id="1828758"/>
    <lineage>
        <taxon>Bacteria</taxon>
        <taxon>Bacillati</taxon>
        <taxon>Cyanobacteriota</taxon>
        <taxon>Cyanophyceae</taxon>
        <taxon>Nostocales</taxon>
        <taxon>Nostocaceae</taxon>
        <taxon>Desmonostoc</taxon>
    </lineage>
</organism>
<accession>A0A8J6ZUG3</accession>
<reference evidence="1" key="1">
    <citation type="submission" date="2020-10" db="EMBL/GenBank/DDBJ databases">
        <authorList>
            <person name="Castelo-Branco R."/>
            <person name="Eusebio N."/>
            <person name="Adriana R."/>
            <person name="Vieira A."/>
            <person name="Brugerolle De Fraissinette N."/>
            <person name="Rezende De Castro R."/>
            <person name="Schneider M.P."/>
            <person name="Vasconcelos V."/>
            <person name="Leao P.N."/>
        </authorList>
    </citation>
    <scope>NUCLEOTIDE SEQUENCE</scope>
    <source>
        <strain evidence="1">LEGE 12446</strain>
    </source>
</reference>
<dbReference type="InterPro" id="IPR014919">
    <property type="entry name" value="XisH"/>
</dbReference>
<proteinExistence type="predicted"/>
<keyword evidence="2" id="KW-1185">Reference proteome</keyword>
<dbReference type="GO" id="GO:0003676">
    <property type="term" value="F:nucleic acid binding"/>
    <property type="evidence" value="ECO:0007669"/>
    <property type="project" value="InterPro"/>
</dbReference>
<comment type="caution">
    <text evidence="1">The sequence shown here is derived from an EMBL/GenBank/DDBJ whole genome shotgun (WGS) entry which is preliminary data.</text>
</comment>
<dbReference type="Gene3D" id="3.40.1350.10">
    <property type="match status" value="1"/>
</dbReference>
<dbReference type="RefSeq" id="WP_193924318.1">
    <property type="nucleotide sequence ID" value="NZ_JADEXS020000001.1"/>
</dbReference>
<sequence length="138" mass="15845">MPAKDIYHDCVKNALIKDGWKITHDPLSLKIGKKDIFIDLAAEKLLAAEKRGKKIAVEVKSFIGISEVEDLKNALGQYILYEKILIRIESQRTLYLAIRDAVFIKIFTEEIGKILLEDKTIKLIVFDSQEEVITEWIN</sequence>
<dbReference type="EMBL" id="JADEXS010000802">
    <property type="protein sequence ID" value="MBE9027170.1"/>
    <property type="molecule type" value="Genomic_DNA"/>
</dbReference>
<dbReference type="InterPro" id="IPR011335">
    <property type="entry name" value="Restrct_endonuc-II-like"/>
</dbReference>
<dbReference type="Pfam" id="PF08814">
    <property type="entry name" value="XisH"/>
    <property type="match status" value="1"/>
</dbReference>
<protein>
    <submittedName>
        <fullName evidence="1">XisH family protein</fullName>
    </submittedName>
</protein>
<gene>
    <name evidence="1" type="ORF">IQ276_33585</name>
</gene>
<evidence type="ECO:0000313" key="1">
    <source>
        <dbReference type="EMBL" id="MBE9027170.1"/>
    </source>
</evidence>
<dbReference type="InterPro" id="IPR011856">
    <property type="entry name" value="tRNA_endonuc-like_dom_sf"/>
</dbReference>
<dbReference type="SUPFAM" id="SSF52980">
    <property type="entry name" value="Restriction endonuclease-like"/>
    <property type="match status" value="1"/>
</dbReference>
<evidence type="ECO:0000313" key="2">
    <source>
        <dbReference type="Proteomes" id="UP000622533"/>
    </source>
</evidence>